<evidence type="ECO:0000256" key="1">
    <source>
        <dbReference type="ARBA" id="ARBA00004370"/>
    </source>
</evidence>
<gene>
    <name evidence="12" type="primary">LOC111135687</name>
</gene>
<keyword evidence="4" id="KW-0204">Cytolysis</keyword>
<feature type="domain" description="MACPF" evidence="10">
    <location>
        <begin position="85"/>
        <end position="427"/>
    </location>
</feature>
<dbReference type="PANTHER" id="PTHR45742">
    <property type="entry name" value="COMPLEMENT COMPONENT C6"/>
    <property type="match status" value="1"/>
</dbReference>
<dbReference type="RefSeq" id="XP_022341669.1">
    <property type="nucleotide sequence ID" value="XM_022485961.1"/>
</dbReference>
<accession>A0A8B8EP17</accession>
<dbReference type="SMART" id="SM00457">
    <property type="entry name" value="MACPF"/>
    <property type="match status" value="1"/>
</dbReference>
<reference evidence="12" key="1">
    <citation type="submission" date="2025-08" db="UniProtKB">
        <authorList>
            <consortium name="RefSeq"/>
        </authorList>
    </citation>
    <scope>IDENTIFICATION</scope>
    <source>
        <tissue evidence="12">Whole sample</tissue>
    </source>
</reference>
<keyword evidence="11" id="KW-1185">Reference proteome</keyword>
<evidence type="ECO:0000256" key="4">
    <source>
        <dbReference type="ARBA" id="ARBA00022852"/>
    </source>
</evidence>
<dbReference type="InterPro" id="IPR020864">
    <property type="entry name" value="MACPF"/>
</dbReference>
<keyword evidence="3" id="KW-0964">Secreted</keyword>
<organism evidence="11 12">
    <name type="scientific">Crassostrea virginica</name>
    <name type="common">Eastern oyster</name>
    <dbReference type="NCBI Taxonomy" id="6565"/>
    <lineage>
        <taxon>Eukaryota</taxon>
        <taxon>Metazoa</taxon>
        <taxon>Spiralia</taxon>
        <taxon>Lophotrochozoa</taxon>
        <taxon>Mollusca</taxon>
        <taxon>Bivalvia</taxon>
        <taxon>Autobranchia</taxon>
        <taxon>Pteriomorphia</taxon>
        <taxon>Ostreida</taxon>
        <taxon>Ostreoidea</taxon>
        <taxon>Ostreidae</taxon>
        <taxon>Crassostrea</taxon>
    </lineage>
</organism>
<evidence type="ECO:0000313" key="11">
    <source>
        <dbReference type="Proteomes" id="UP000694844"/>
    </source>
</evidence>
<comment type="subcellular location">
    <subcellularLocation>
        <location evidence="1">Membrane</location>
    </subcellularLocation>
    <subcellularLocation>
        <location evidence="2">Secreted</location>
    </subcellularLocation>
</comment>
<dbReference type="PANTHER" id="PTHR45742:SF8">
    <property type="entry name" value="FLOCCULATION PROTEIN FLO11"/>
    <property type="match status" value="1"/>
</dbReference>
<name>A0A8B8EP17_CRAVI</name>
<dbReference type="AlphaFoldDB" id="A0A8B8EP17"/>
<feature type="region of interest" description="Disordered" evidence="7">
    <location>
        <begin position="423"/>
        <end position="446"/>
    </location>
</feature>
<evidence type="ECO:0000256" key="6">
    <source>
        <dbReference type="ARBA" id="ARBA00023157"/>
    </source>
</evidence>
<evidence type="ECO:0000256" key="7">
    <source>
        <dbReference type="SAM" id="MobiDB-lite"/>
    </source>
</evidence>
<proteinExistence type="predicted"/>
<dbReference type="GO" id="GO:0016020">
    <property type="term" value="C:membrane"/>
    <property type="evidence" value="ECO:0007669"/>
    <property type="project" value="UniProtKB-SubCell"/>
</dbReference>
<dbReference type="GO" id="GO:0031640">
    <property type="term" value="P:killing of cells of another organism"/>
    <property type="evidence" value="ECO:0007669"/>
    <property type="project" value="UniProtKB-KW"/>
</dbReference>
<protein>
    <submittedName>
        <fullName evidence="12">Uncharacterized protein LOC111135687 isoform X1</fullName>
    </submittedName>
</protein>
<feature type="compositionally biased region" description="Polar residues" evidence="7">
    <location>
        <begin position="423"/>
        <end position="438"/>
    </location>
</feature>
<keyword evidence="8" id="KW-1133">Transmembrane helix</keyword>
<evidence type="ECO:0000256" key="8">
    <source>
        <dbReference type="SAM" id="Phobius"/>
    </source>
</evidence>
<dbReference type="InterPro" id="IPR020863">
    <property type="entry name" value="MACPF_CS"/>
</dbReference>
<evidence type="ECO:0000256" key="9">
    <source>
        <dbReference type="SAM" id="SignalP"/>
    </source>
</evidence>
<keyword evidence="9" id="KW-0732">Signal</keyword>
<keyword evidence="8" id="KW-0812">Transmembrane</keyword>
<dbReference type="Proteomes" id="UP000694844">
    <property type="component" value="Chromosome 5"/>
</dbReference>
<evidence type="ECO:0000313" key="12">
    <source>
        <dbReference type="RefSeq" id="XP_022341669.1"/>
    </source>
</evidence>
<evidence type="ECO:0000256" key="5">
    <source>
        <dbReference type="ARBA" id="ARBA00023136"/>
    </source>
</evidence>
<dbReference type="PROSITE" id="PS51412">
    <property type="entry name" value="MACPF_2"/>
    <property type="match status" value="1"/>
</dbReference>
<sequence length="1132" mass="126582">MMDEPRRAVFFLLWMLSEYKLVLLQAVNTSSLSLDELVSGFRFQQLQLSTTMMNASFQARLPEKLAAAEAREADQREAKAFRAFHEAQTPFIATTSRYNLGYIGRGYDLFHGNPLSDDGVVDQGFRLPIMELPYSHRFTADGNYRIPDNVDVISESSARFGSSLHTVQSESDYKSMLSVDASVSAMGGGWGVSASFSASASYQKNTREIQKGESSTLSIVSRAVVYRARMSETAKVSKVNDFFEKAVMLLPMENCDSSELQEMYLNFIHEFGTHYTTEVVMGAKAVQQLTFSKSDLSKLESEGISAKVAAQASFSGFGASGGGGFSVGVSSKTEAFNRVQNTNKEQYEYYIGGNPPSGDFKEGGTESLREWARSADEKPVPIQYKLTSIDTLLKPGYFKDITYGLFERRRCMRQALYTHCKQTVSPSQCNPPDSSVNVRSRRKRQTEDAPIDGIKFGDFISLENRKSRTFLALSDSTGYLTGAVTKPLVTVKSFSNYAGLFQIRSDDDDDTTVAGTPLTYGQVFRLVTVQGDNLFTGRAFIDDVKRASDDKLMTVFDGKDDRKFSAPDDLTGFSVFLKMDRDRPYMISLQIACNNRIRPGNFQVNVEGEEGTVKFEMRIYCSYSGGTRWFHKAFSDSAIGEIERVGFMSTAGTYPIRGIQIRTSKDRKILKYRREYLSCTGNEIKFTMNNKESKPAELDIYPARFSLHSKKHPLGSPVTRRDTVFVEVVSAVPKKLYWGQPSTHLLSHRYNMITIEEKQPGTHQQKSVASACNGIIFPDNGRLGVISQLESRSFVSFAVEVMIRKAVINTEINFPAANYKVQYISRNSTDFQQLTNLIRSPTSGNTADMTITLPDMYLTAIQIYVEGSTTFAEKVKSILITGCPAALIEEKPEDTQPEEWSLSLSENMIQTYPYLNVVPTQYNVSTFDRIFEDLERPYPAQPYSKNIQLEEDKRGCMIDDDYIQNYLMTTGEIEGLKFENTRVSSSLNSITVTTSVSAMNKILYQQNIPALSGVLRMAVQQYPCNADRTSTFAFQVSSEEASGLSVGAKVGISILAVVVVVCIVVIAIVVLRYRRIKREPPQSESRPVLERNIYVDEDRQMDALYTNNAFDDQGGKLSAASPALPSRQRRLT</sequence>
<feature type="signal peptide" evidence="9">
    <location>
        <begin position="1"/>
        <end position="24"/>
    </location>
</feature>
<dbReference type="KEGG" id="cvn:111135687"/>
<dbReference type="OrthoDB" id="1366754at2759"/>
<feature type="transmembrane region" description="Helical" evidence="8">
    <location>
        <begin position="1050"/>
        <end position="1071"/>
    </location>
</feature>
<evidence type="ECO:0000259" key="10">
    <source>
        <dbReference type="PROSITE" id="PS51412"/>
    </source>
</evidence>
<dbReference type="Pfam" id="PF01823">
    <property type="entry name" value="MACPF"/>
    <property type="match status" value="1"/>
</dbReference>
<feature type="chain" id="PRO_5034176946" evidence="9">
    <location>
        <begin position="25"/>
        <end position="1132"/>
    </location>
</feature>
<dbReference type="GO" id="GO:0005576">
    <property type="term" value="C:extracellular region"/>
    <property type="evidence" value="ECO:0007669"/>
    <property type="project" value="UniProtKB-SubCell"/>
</dbReference>
<evidence type="ECO:0000256" key="3">
    <source>
        <dbReference type="ARBA" id="ARBA00022525"/>
    </source>
</evidence>
<dbReference type="PROSITE" id="PS00279">
    <property type="entry name" value="MACPF_1"/>
    <property type="match status" value="1"/>
</dbReference>
<dbReference type="GeneID" id="111135687"/>
<keyword evidence="6" id="KW-1015">Disulfide bond</keyword>
<dbReference type="SMR" id="A0A8B8EP17"/>
<evidence type="ECO:0000256" key="2">
    <source>
        <dbReference type="ARBA" id="ARBA00004613"/>
    </source>
</evidence>
<keyword evidence="5 8" id="KW-0472">Membrane</keyword>